<sequence length="34" mass="3780">LNVLIWIFAPKHLHSGAKIEVATFLVVIIFNAGF</sequence>
<protein>
    <submittedName>
        <fullName evidence="1">Uncharacterized protein</fullName>
    </submittedName>
</protein>
<dbReference type="AlphaFoldDB" id="E2A5G8"/>
<reference evidence="1 2" key="1">
    <citation type="journal article" date="2010" name="Science">
        <title>Genomic comparison of the ants Camponotus floridanus and Harpegnathos saltator.</title>
        <authorList>
            <person name="Bonasio R."/>
            <person name="Zhang G."/>
            <person name="Ye C."/>
            <person name="Mutti N.S."/>
            <person name="Fang X."/>
            <person name="Qin N."/>
            <person name="Donahue G."/>
            <person name="Yang P."/>
            <person name="Li Q."/>
            <person name="Li C."/>
            <person name="Zhang P."/>
            <person name="Huang Z."/>
            <person name="Berger S.L."/>
            <person name="Reinberg D."/>
            <person name="Wang J."/>
            <person name="Liebig J."/>
        </authorList>
    </citation>
    <scope>NUCLEOTIDE SEQUENCE [LARGE SCALE GENOMIC DNA]</scope>
    <source>
        <strain evidence="2">C129</strain>
    </source>
</reference>
<gene>
    <name evidence="1" type="ORF">EAG_06548</name>
</gene>
<evidence type="ECO:0000313" key="1">
    <source>
        <dbReference type="EMBL" id="EFN71320.1"/>
    </source>
</evidence>
<accession>E2A5G8</accession>
<keyword evidence="2" id="KW-1185">Reference proteome</keyword>
<dbReference type="Proteomes" id="UP000000311">
    <property type="component" value="Unassembled WGS sequence"/>
</dbReference>
<evidence type="ECO:0000313" key="2">
    <source>
        <dbReference type="Proteomes" id="UP000000311"/>
    </source>
</evidence>
<dbReference type="EMBL" id="GL436936">
    <property type="protein sequence ID" value="EFN71320.1"/>
    <property type="molecule type" value="Genomic_DNA"/>
</dbReference>
<feature type="non-terminal residue" evidence="1">
    <location>
        <position position="1"/>
    </location>
</feature>
<organism evidence="2">
    <name type="scientific">Camponotus floridanus</name>
    <name type="common">Florida carpenter ant</name>
    <dbReference type="NCBI Taxonomy" id="104421"/>
    <lineage>
        <taxon>Eukaryota</taxon>
        <taxon>Metazoa</taxon>
        <taxon>Ecdysozoa</taxon>
        <taxon>Arthropoda</taxon>
        <taxon>Hexapoda</taxon>
        <taxon>Insecta</taxon>
        <taxon>Pterygota</taxon>
        <taxon>Neoptera</taxon>
        <taxon>Endopterygota</taxon>
        <taxon>Hymenoptera</taxon>
        <taxon>Apocrita</taxon>
        <taxon>Aculeata</taxon>
        <taxon>Formicoidea</taxon>
        <taxon>Formicidae</taxon>
        <taxon>Formicinae</taxon>
        <taxon>Camponotus</taxon>
    </lineage>
</organism>
<feature type="non-terminal residue" evidence="1">
    <location>
        <position position="34"/>
    </location>
</feature>
<name>E2A5G8_CAMFO</name>
<dbReference type="InParanoid" id="E2A5G8"/>
<proteinExistence type="predicted"/>